<evidence type="ECO:0000259" key="3">
    <source>
        <dbReference type="Pfam" id="PF13505"/>
    </source>
</evidence>
<dbReference type="InterPro" id="IPR011250">
    <property type="entry name" value="OMP/PagP_B-barrel"/>
</dbReference>
<dbReference type="HOGENOM" id="CLU_1480570_0_0_7"/>
<dbReference type="Gene3D" id="2.40.160.20">
    <property type="match status" value="1"/>
</dbReference>
<feature type="chain" id="PRO_5003141466" description="Outer membrane protein beta-barrel domain-containing protein" evidence="2">
    <location>
        <begin position="22"/>
        <end position="206"/>
    </location>
</feature>
<evidence type="ECO:0000313" key="5">
    <source>
        <dbReference type="Proteomes" id="UP000007803"/>
    </source>
</evidence>
<feature type="domain" description="Outer membrane protein beta-barrel" evidence="3">
    <location>
        <begin position="62"/>
        <end position="206"/>
    </location>
</feature>
<dbReference type="EMBL" id="CP002205">
    <property type="protein sequence ID" value="ADN09789.1"/>
    <property type="molecule type" value="Genomic_DNA"/>
</dbReference>
<evidence type="ECO:0000256" key="1">
    <source>
        <dbReference type="ARBA" id="ARBA00022729"/>
    </source>
</evidence>
<dbReference type="SUPFAM" id="SSF56925">
    <property type="entry name" value="OMPA-like"/>
    <property type="match status" value="1"/>
</dbReference>
<dbReference type="InterPro" id="IPR027385">
    <property type="entry name" value="Beta-barrel_OMP"/>
</dbReference>
<name>E0UPY0_SULAO</name>
<keyword evidence="5" id="KW-1185">Reference proteome</keyword>
<feature type="signal peptide" evidence="2">
    <location>
        <begin position="1"/>
        <end position="21"/>
    </location>
</feature>
<proteinExistence type="predicted"/>
<protein>
    <recommendedName>
        <fullName evidence="3">Outer membrane protein beta-barrel domain-containing protein</fullName>
    </recommendedName>
</protein>
<dbReference type="Proteomes" id="UP000007803">
    <property type="component" value="Chromosome"/>
</dbReference>
<accession>E0UPY0</accession>
<dbReference type="Pfam" id="PF13505">
    <property type="entry name" value="OMP_b-brl"/>
    <property type="match status" value="1"/>
</dbReference>
<evidence type="ECO:0000256" key="2">
    <source>
        <dbReference type="SAM" id="SignalP"/>
    </source>
</evidence>
<evidence type="ECO:0000313" key="4">
    <source>
        <dbReference type="EMBL" id="ADN09789.1"/>
    </source>
</evidence>
<keyword evidence="1 2" id="KW-0732">Signal</keyword>
<dbReference type="RefSeq" id="WP_013327542.1">
    <property type="nucleotide sequence ID" value="NC_014506.1"/>
</dbReference>
<organism evidence="4 5">
    <name type="scientific">Sulfurimonas autotrophica (strain ATCC BAA-671 / DSM 16294 / JCM 11897 / OK10)</name>
    <dbReference type="NCBI Taxonomy" id="563040"/>
    <lineage>
        <taxon>Bacteria</taxon>
        <taxon>Pseudomonadati</taxon>
        <taxon>Campylobacterota</taxon>
        <taxon>Epsilonproteobacteria</taxon>
        <taxon>Campylobacterales</taxon>
        <taxon>Sulfurimonadaceae</taxon>
        <taxon>Sulfurimonas</taxon>
    </lineage>
</organism>
<gene>
    <name evidence="4" type="ordered locus">Saut_1745</name>
</gene>
<sequence length="206" mass="22451">MKIQNFLCLSGALLLSTTLFAAEVSDEQDASRAHIEAKHHEEGNLYIVAKGLISLGDTYTEEATDTEPEAILKGDTGQGFGIDLGYRLGYGFATEFDFSYTHTTVTKSVIGEEDRRAGADYYSYGIDLLYGYHVNEEIVLFAKAGWEIEKEKISDFGINGTNDGFSYAAGLEYGLSAHWALVGEYEGSLIDGPRGNSVFAGVGYTF</sequence>
<dbReference type="AlphaFoldDB" id="E0UPY0"/>
<reference evidence="5" key="1">
    <citation type="journal article" date="2010" name="Stand. Genomic Sci.">
        <title>Complete genome sequence of Sulfurimonas autotrophica type strain (OK10).</title>
        <authorList>
            <person name="Sikorski J."/>
            <person name="Munk C."/>
            <person name="Lapidus A."/>
            <person name="Djao O."/>
            <person name="Lucas S."/>
            <person name="Glavina Del Rio T."/>
            <person name="Nolan M."/>
            <person name="Tice H."/>
            <person name="Han C."/>
            <person name="Cheng J."/>
            <person name="Tapia R."/>
            <person name="Goodwin L."/>
            <person name="Pitluck S."/>
            <person name="Liolios K."/>
            <person name="Ivanova N."/>
            <person name="Mavromatis K."/>
            <person name="Mikhailova N."/>
            <person name="Pati A."/>
            <person name="Sims D."/>
            <person name="Meincke L."/>
            <person name="Brettin T."/>
            <person name="Detter J."/>
            <person name="Chen A."/>
            <person name="Palaniappan K."/>
            <person name="Land M."/>
            <person name="Hauser L."/>
            <person name="Chang Y."/>
            <person name="Jeffries C."/>
            <person name="Rohde M."/>
            <person name="Lang E."/>
            <person name="Spring S."/>
            <person name="Goker M."/>
            <person name="Woyke T."/>
            <person name="Bristow J."/>
            <person name="Eisen J."/>
            <person name="Markowitz V."/>
            <person name="Hugenholtz P."/>
            <person name="Kyrpides N."/>
            <person name="Klenk H."/>
        </authorList>
    </citation>
    <scope>NUCLEOTIDE SEQUENCE [LARGE SCALE GENOMIC DNA]</scope>
    <source>
        <strain evidence="5">ATCC BAA-671 / DSM 16294 / JCM 11897 / OK10</strain>
    </source>
</reference>
<dbReference type="STRING" id="563040.Saut_1745"/>
<dbReference type="eggNOG" id="COG3637">
    <property type="taxonomic scope" value="Bacteria"/>
</dbReference>
<dbReference type="KEGG" id="sua:Saut_1745"/>